<protein>
    <recommendedName>
        <fullName evidence="6 7">Polyphosphate kinase</fullName>
        <ecNumber evidence="6 7">2.7.4.1</ecNumber>
    </recommendedName>
    <alternativeName>
        <fullName evidence="6">ATP-polyphosphate phosphotransferase</fullName>
    </alternativeName>
    <alternativeName>
        <fullName evidence="6">Polyphosphoric acid kinase</fullName>
    </alternativeName>
</protein>
<comment type="caution">
    <text evidence="12">The sequence shown here is derived from an EMBL/GenBank/DDBJ whole genome shotgun (WGS) entry which is preliminary data.</text>
</comment>
<dbReference type="NCBIfam" id="NF003917">
    <property type="entry name" value="PRK05443.1-1"/>
    <property type="match status" value="1"/>
</dbReference>
<feature type="binding site" evidence="6">
    <location>
        <position position="378"/>
    </location>
    <ligand>
        <name>Mg(2+)</name>
        <dbReference type="ChEBI" id="CHEBI:18420"/>
    </ligand>
</feature>
<dbReference type="CDD" id="cd09168">
    <property type="entry name" value="PLDc_PaPPK1_C2_like"/>
    <property type="match status" value="1"/>
</dbReference>
<dbReference type="NCBIfam" id="TIGR03705">
    <property type="entry name" value="poly_P_kin"/>
    <property type="match status" value="1"/>
</dbReference>
<comment type="catalytic activity">
    <reaction evidence="6 7">
        <text>[phosphate](n) + ATP = [phosphate](n+1) + ADP</text>
        <dbReference type="Rhea" id="RHEA:19573"/>
        <dbReference type="Rhea" id="RHEA-COMP:9859"/>
        <dbReference type="Rhea" id="RHEA-COMP:14280"/>
        <dbReference type="ChEBI" id="CHEBI:16838"/>
        <dbReference type="ChEBI" id="CHEBI:30616"/>
        <dbReference type="ChEBI" id="CHEBI:456216"/>
        <dbReference type="EC" id="2.7.4.1"/>
    </reaction>
</comment>
<dbReference type="SUPFAM" id="SSF56024">
    <property type="entry name" value="Phospholipase D/nuclease"/>
    <property type="match status" value="2"/>
</dbReference>
<dbReference type="GO" id="GO:0006799">
    <property type="term" value="P:polyphosphate biosynthetic process"/>
    <property type="evidence" value="ECO:0007669"/>
    <property type="project" value="UniProtKB-UniRule"/>
</dbReference>
<dbReference type="EC" id="2.7.4.1" evidence="6 7"/>
<evidence type="ECO:0000259" key="9">
    <source>
        <dbReference type="Pfam" id="PF13089"/>
    </source>
</evidence>
<dbReference type="HAMAP" id="MF_00347">
    <property type="entry name" value="Polyphosphate_kinase"/>
    <property type="match status" value="1"/>
</dbReference>
<dbReference type="Pfam" id="PF13090">
    <property type="entry name" value="PP_kinase_C"/>
    <property type="match status" value="1"/>
</dbReference>
<evidence type="ECO:0000259" key="8">
    <source>
        <dbReference type="Pfam" id="PF02503"/>
    </source>
</evidence>
<dbReference type="GO" id="GO:0046872">
    <property type="term" value="F:metal ion binding"/>
    <property type="evidence" value="ECO:0007669"/>
    <property type="project" value="UniProtKB-KW"/>
</dbReference>
<comment type="function">
    <text evidence="6 7">Catalyzes the reversible transfer of the terminal phosphate of ATP to form a long-chain polyphosphate (polyP).</text>
</comment>
<evidence type="ECO:0000256" key="7">
    <source>
        <dbReference type="RuleBase" id="RU003800"/>
    </source>
</evidence>
<reference evidence="12" key="2">
    <citation type="journal article" date="2021" name="PeerJ">
        <title>Extensive microbial diversity within the chicken gut microbiome revealed by metagenomics and culture.</title>
        <authorList>
            <person name="Gilroy R."/>
            <person name="Ravi A."/>
            <person name="Getino M."/>
            <person name="Pursley I."/>
            <person name="Horton D.L."/>
            <person name="Alikhan N.F."/>
            <person name="Baker D."/>
            <person name="Gharbi K."/>
            <person name="Hall N."/>
            <person name="Watson M."/>
            <person name="Adriaenssens E.M."/>
            <person name="Foster-Nyarko E."/>
            <person name="Jarju S."/>
            <person name="Secka A."/>
            <person name="Antonio M."/>
            <person name="Oren A."/>
            <person name="Chaudhuri R.R."/>
            <person name="La Ragione R."/>
            <person name="Hildebrand F."/>
            <person name="Pallen M.J."/>
        </authorList>
    </citation>
    <scope>NUCLEOTIDE SEQUENCE</scope>
    <source>
        <strain evidence="12">E3-2379</strain>
    </source>
</reference>
<dbReference type="SUPFAM" id="SSF140356">
    <property type="entry name" value="PPK N-terminal domain-like"/>
    <property type="match status" value="1"/>
</dbReference>
<dbReference type="CDD" id="cd09165">
    <property type="entry name" value="PLDc_PaPPK1_C1_like"/>
    <property type="match status" value="1"/>
</dbReference>
<dbReference type="GO" id="GO:0005524">
    <property type="term" value="F:ATP binding"/>
    <property type="evidence" value="ECO:0007669"/>
    <property type="project" value="UniProtKB-KW"/>
</dbReference>
<evidence type="ECO:0000256" key="3">
    <source>
        <dbReference type="ARBA" id="ARBA00022741"/>
    </source>
</evidence>
<dbReference type="Gene3D" id="1.20.58.310">
    <property type="entry name" value="Polyphosphate kinase N-terminal domain"/>
    <property type="match status" value="1"/>
</dbReference>
<dbReference type="NCBIfam" id="NF003918">
    <property type="entry name" value="PRK05443.1-2"/>
    <property type="match status" value="1"/>
</dbReference>
<feature type="binding site" evidence="6">
    <location>
        <position position="567"/>
    </location>
    <ligand>
        <name>ATP</name>
        <dbReference type="ChEBI" id="CHEBI:30616"/>
    </ligand>
</feature>
<evidence type="ECO:0000259" key="11">
    <source>
        <dbReference type="Pfam" id="PF17941"/>
    </source>
</evidence>
<gene>
    <name evidence="12" type="primary">ppk1</name>
    <name evidence="6" type="synonym">ppk</name>
    <name evidence="12" type="ORF">IAC13_05165</name>
</gene>
<keyword evidence="4 6" id="KW-0418">Kinase</keyword>
<dbReference type="SUPFAM" id="SSF143724">
    <property type="entry name" value="PHP14-like"/>
    <property type="match status" value="1"/>
</dbReference>
<evidence type="ECO:0000259" key="10">
    <source>
        <dbReference type="Pfam" id="PF13090"/>
    </source>
</evidence>
<evidence type="ECO:0000313" key="13">
    <source>
        <dbReference type="Proteomes" id="UP000823618"/>
    </source>
</evidence>
<feature type="active site" description="Phosphohistidine intermediate" evidence="6">
    <location>
        <position position="438"/>
    </location>
</feature>
<dbReference type="InterPro" id="IPR041108">
    <property type="entry name" value="PP_kinase_C_1"/>
</dbReference>
<dbReference type="PANTHER" id="PTHR30218">
    <property type="entry name" value="POLYPHOSPHATE KINASE"/>
    <property type="match status" value="1"/>
</dbReference>
<dbReference type="PIRSF" id="PIRSF015589">
    <property type="entry name" value="PP_kinase"/>
    <property type="match status" value="1"/>
</dbReference>
<dbReference type="EMBL" id="JADIML010000143">
    <property type="protein sequence ID" value="MBO8463304.1"/>
    <property type="molecule type" value="Genomic_DNA"/>
</dbReference>
<feature type="domain" description="Polyphosphate kinase C-terminal" evidence="11">
    <location>
        <begin position="334"/>
        <end position="497"/>
    </location>
</feature>
<proteinExistence type="inferred from homology"/>
<evidence type="ECO:0000256" key="1">
    <source>
        <dbReference type="ARBA" id="ARBA00022553"/>
    </source>
</evidence>
<dbReference type="Pfam" id="PF02503">
    <property type="entry name" value="PP_kinase"/>
    <property type="match status" value="1"/>
</dbReference>
<comment type="cofactor">
    <cofactor evidence="6">
        <name>Mg(2+)</name>
        <dbReference type="ChEBI" id="CHEBI:18420"/>
    </cofactor>
</comment>
<dbReference type="Pfam" id="PF17941">
    <property type="entry name" value="PP_kinase_C_1"/>
    <property type="match status" value="1"/>
</dbReference>
<dbReference type="InterPro" id="IPR024953">
    <property type="entry name" value="PP_kinase_middle"/>
</dbReference>
<dbReference type="Gene3D" id="3.30.1840.10">
    <property type="entry name" value="Polyphosphate kinase middle domain"/>
    <property type="match status" value="1"/>
</dbReference>
<dbReference type="Pfam" id="PF13089">
    <property type="entry name" value="PP_kinase_N"/>
    <property type="match status" value="1"/>
</dbReference>
<feature type="domain" description="Polyphosphate kinase N-terminal" evidence="9">
    <location>
        <begin position="13"/>
        <end position="118"/>
    </location>
</feature>
<evidence type="ECO:0000256" key="5">
    <source>
        <dbReference type="ARBA" id="ARBA00022840"/>
    </source>
</evidence>
<dbReference type="Gene3D" id="3.30.870.10">
    <property type="entry name" value="Endonuclease Chain A"/>
    <property type="match status" value="2"/>
</dbReference>
<feature type="domain" description="Polyphosphate kinase C-terminal" evidence="10">
    <location>
        <begin position="507"/>
        <end position="677"/>
    </location>
</feature>
<keyword evidence="5 6" id="KW-0067">ATP-binding</keyword>
<dbReference type="PANTHER" id="PTHR30218:SF0">
    <property type="entry name" value="POLYPHOSPHATE KINASE"/>
    <property type="match status" value="1"/>
</dbReference>
<evidence type="ECO:0000256" key="2">
    <source>
        <dbReference type="ARBA" id="ARBA00022679"/>
    </source>
</evidence>
<name>A0A9D9HZJ0_9FIRM</name>
<dbReference type="InterPro" id="IPR025198">
    <property type="entry name" value="PPK_N_dom"/>
</dbReference>
<dbReference type="GO" id="GO:0008976">
    <property type="term" value="F:polyphosphate kinase activity"/>
    <property type="evidence" value="ECO:0007669"/>
    <property type="project" value="UniProtKB-UniRule"/>
</dbReference>
<feature type="binding site" evidence="6">
    <location>
        <position position="595"/>
    </location>
    <ligand>
        <name>ATP</name>
        <dbReference type="ChEBI" id="CHEBI:30616"/>
    </ligand>
</feature>
<reference evidence="12" key="1">
    <citation type="submission" date="2020-10" db="EMBL/GenBank/DDBJ databases">
        <authorList>
            <person name="Gilroy R."/>
        </authorList>
    </citation>
    <scope>NUCLEOTIDE SEQUENCE</scope>
    <source>
        <strain evidence="12">E3-2379</strain>
    </source>
</reference>
<keyword evidence="6" id="KW-0479">Metal-binding</keyword>
<feature type="binding site" evidence="6">
    <location>
        <position position="51"/>
    </location>
    <ligand>
        <name>ATP</name>
        <dbReference type="ChEBI" id="CHEBI:30616"/>
    </ligand>
</feature>
<dbReference type="InterPro" id="IPR003414">
    <property type="entry name" value="PP_kinase"/>
</dbReference>
<accession>A0A9D9HZJ0</accession>
<keyword evidence="6" id="KW-0460">Magnesium</keyword>
<feature type="binding site" evidence="6">
    <location>
        <position position="471"/>
    </location>
    <ligand>
        <name>ATP</name>
        <dbReference type="ChEBI" id="CHEBI:30616"/>
    </ligand>
</feature>
<dbReference type="Proteomes" id="UP000823618">
    <property type="component" value="Unassembled WGS sequence"/>
</dbReference>
<feature type="domain" description="Polyphosphate kinase middle" evidence="8">
    <location>
        <begin position="128"/>
        <end position="308"/>
    </location>
</feature>
<evidence type="ECO:0000256" key="6">
    <source>
        <dbReference type="HAMAP-Rule" id="MF_00347"/>
    </source>
</evidence>
<dbReference type="AlphaFoldDB" id="A0A9D9HZJ0"/>
<dbReference type="InterPro" id="IPR036830">
    <property type="entry name" value="PP_kinase_middle_dom_sf"/>
</dbReference>
<keyword evidence="2 6" id="KW-0808">Transferase</keyword>
<keyword evidence="1 6" id="KW-0597">Phosphoprotein</keyword>
<dbReference type="InterPro" id="IPR036832">
    <property type="entry name" value="PPK_N_dom_sf"/>
</dbReference>
<keyword evidence="3 6" id="KW-0547">Nucleotide-binding</keyword>
<dbReference type="InterPro" id="IPR025200">
    <property type="entry name" value="PPK_C_dom2"/>
</dbReference>
<comment type="PTM">
    <text evidence="6 7">An intermediate of this reaction is the autophosphorylated ppk in which a phosphate is covalently linked to a histidine residue through a N-P bond.</text>
</comment>
<evidence type="ECO:0000313" key="12">
    <source>
        <dbReference type="EMBL" id="MBO8463304.1"/>
    </source>
</evidence>
<feature type="binding site" evidence="6">
    <location>
        <position position="408"/>
    </location>
    <ligand>
        <name>Mg(2+)</name>
        <dbReference type="ChEBI" id="CHEBI:18420"/>
    </ligand>
</feature>
<comment type="similarity">
    <text evidence="6 7">Belongs to the polyphosphate kinase 1 (PPK1) family.</text>
</comment>
<dbReference type="GO" id="GO:0009358">
    <property type="term" value="C:polyphosphate kinase complex"/>
    <property type="evidence" value="ECO:0007669"/>
    <property type="project" value="InterPro"/>
</dbReference>
<dbReference type="NCBIfam" id="NF003921">
    <property type="entry name" value="PRK05443.2-2"/>
    <property type="match status" value="1"/>
</dbReference>
<sequence length="695" mass="80757">MDIKTKFEKPENFWNRESSWLKFNARVLSEAMDQTVPLFERMKFLSITASNLDEFFMVRMASLYDKIHSNSEEREIAGMTPLQQLETLMPQIRQFMQAQYKTYKDSLLPDLQKVGLYVIESYEQLTKEQKQYVNAIFKTEIYPVLTPMAVDFVRPFPVIKNQALNLGILYIGDEGKEVEFATVQVPKHLPRVIEIPSIAQKKQEKTLILIEQIIRGNLQQLFLNREIVCVSLYRMIRSANFNLEEGENFVDDLEEQLQQRQVGKIVKLEVENGIDARLLNRLKKNLQVSTEQIYKIYGAFDLKFLMELYHIDGFHAFKYKEHIPEPFRFLKKEDIFTQIKKNDRLLHLPYDSFDTMVQFMEQAANDKSVIAIKQTLYRVSENSPIVTALLKAAKNGKQVTVLVEVKARFDEINNIMLVKTLEKAGCHVIYGVRGLKTHSKITLVVRKEEDGIKRYVHLGTGNYNDLTAKTYTDMGILTANTAIGEDATAVFNMLFGGAKPTKWNYFFVAPICLRERFLELIKRETQHAQNGRKAHIIAKMNSLCDKQIIQALYEASYAGVKIELIIRGICCLKTQVQGISENITVRSIVGTFLEHSRLFYFYNDKQEEVYMGSADWMPRNLDNRIEIVFPILDESVKKEVINSMKMQLKDNVKAHILKKDGSYQKVERVDGDTFQSQEYFIKQAYRRKESSEKIR</sequence>
<evidence type="ECO:0000256" key="4">
    <source>
        <dbReference type="ARBA" id="ARBA00022777"/>
    </source>
</evidence>
<organism evidence="12 13">
    <name type="scientific">Candidatus Scybalomonas excrementavium</name>
    <dbReference type="NCBI Taxonomy" id="2840943"/>
    <lineage>
        <taxon>Bacteria</taxon>
        <taxon>Bacillati</taxon>
        <taxon>Bacillota</taxon>
        <taxon>Clostridia</taxon>
        <taxon>Lachnospirales</taxon>
        <taxon>Lachnospiraceae</taxon>
        <taxon>Lachnospiraceae incertae sedis</taxon>
        <taxon>Candidatus Scybalomonas</taxon>
    </lineage>
</organism>